<dbReference type="InterPro" id="IPR050194">
    <property type="entry name" value="Glycosyltransferase_grp1"/>
</dbReference>
<dbReference type="KEGG" id="dax:FDQ92_05835"/>
<reference evidence="3 4" key="1">
    <citation type="submission" date="2019-05" db="EMBL/GenBank/DDBJ databases">
        <title>The Complete Genome Sequence of the n-alkane-degrading Desulfoglaeba alkanexedens ALDC reveals multiple alkylsuccinate synthase gene clusters.</title>
        <authorList>
            <person name="Callaghan A.V."/>
            <person name="Davidova I.A."/>
            <person name="Duncan K.E."/>
            <person name="Morris B."/>
            <person name="McInerney M.J."/>
        </authorList>
    </citation>
    <scope>NUCLEOTIDE SEQUENCE [LARGE SCALE GENOMIC DNA]</scope>
    <source>
        <strain evidence="3 4">ALDC</strain>
    </source>
</reference>
<dbReference type="Pfam" id="PF00534">
    <property type="entry name" value="Glycos_transf_1"/>
    <property type="match status" value="1"/>
</dbReference>
<protein>
    <submittedName>
        <fullName evidence="3">Glycosyltransferase family 1 protein</fullName>
    </submittedName>
</protein>
<evidence type="ECO:0000313" key="3">
    <source>
        <dbReference type="EMBL" id="QCQ21741.1"/>
    </source>
</evidence>
<organism evidence="3 4">
    <name type="scientific">Desulfoglaeba alkanexedens ALDC</name>
    <dbReference type="NCBI Taxonomy" id="980445"/>
    <lineage>
        <taxon>Bacteria</taxon>
        <taxon>Pseudomonadati</taxon>
        <taxon>Thermodesulfobacteriota</taxon>
        <taxon>Syntrophobacteria</taxon>
        <taxon>Syntrophobacterales</taxon>
        <taxon>Syntrophobacteraceae</taxon>
        <taxon>Desulfoglaeba</taxon>
    </lineage>
</organism>
<dbReference type="SUPFAM" id="SSF53756">
    <property type="entry name" value="UDP-Glycosyltransferase/glycogen phosphorylase"/>
    <property type="match status" value="1"/>
</dbReference>
<dbReference type="InterPro" id="IPR001296">
    <property type="entry name" value="Glyco_trans_1"/>
</dbReference>
<evidence type="ECO:0000313" key="4">
    <source>
        <dbReference type="Proteomes" id="UP000298602"/>
    </source>
</evidence>
<dbReference type="InterPro" id="IPR028098">
    <property type="entry name" value="Glyco_trans_4-like_N"/>
</dbReference>
<dbReference type="EMBL" id="CP040098">
    <property type="protein sequence ID" value="QCQ21741.1"/>
    <property type="molecule type" value="Genomic_DNA"/>
</dbReference>
<keyword evidence="4" id="KW-1185">Reference proteome</keyword>
<proteinExistence type="predicted"/>
<dbReference type="PANTHER" id="PTHR45947:SF3">
    <property type="entry name" value="SULFOQUINOVOSYL TRANSFERASE SQD2"/>
    <property type="match status" value="1"/>
</dbReference>
<feature type="domain" description="Glycosyltransferase subfamily 4-like N-terminal" evidence="2">
    <location>
        <begin position="15"/>
        <end position="188"/>
    </location>
</feature>
<dbReference type="Pfam" id="PF13439">
    <property type="entry name" value="Glyco_transf_4"/>
    <property type="match status" value="1"/>
</dbReference>
<accession>A0A4V1ERI3</accession>
<dbReference type="Gene3D" id="3.40.50.2000">
    <property type="entry name" value="Glycogen Phosphorylase B"/>
    <property type="match status" value="2"/>
</dbReference>
<keyword evidence="3" id="KW-0808">Transferase</keyword>
<dbReference type="Proteomes" id="UP000298602">
    <property type="component" value="Chromosome"/>
</dbReference>
<dbReference type="OrthoDB" id="9790710at2"/>
<dbReference type="PANTHER" id="PTHR45947">
    <property type="entry name" value="SULFOQUINOVOSYL TRANSFERASE SQD2"/>
    <property type="match status" value="1"/>
</dbReference>
<reference evidence="3 4" key="2">
    <citation type="submission" date="2019-05" db="EMBL/GenBank/DDBJ databases">
        <authorList>
            <person name="Suflita J.M."/>
            <person name="Marks C.R."/>
        </authorList>
    </citation>
    <scope>NUCLEOTIDE SEQUENCE [LARGE SCALE GENOMIC DNA]</scope>
    <source>
        <strain evidence="3 4">ALDC</strain>
    </source>
</reference>
<evidence type="ECO:0000259" key="1">
    <source>
        <dbReference type="Pfam" id="PF00534"/>
    </source>
</evidence>
<evidence type="ECO:0000259" key="2">
    <source>
        <dbReference type="Pfam" id="PF13439"/>
    </source>
</evidence>
<sequence length="392" mass="44614">MKICDIVQFHSPLSGGIKRYVSDKIRFVATREDMEHVVIIPGARNRVRVEGRSRIHEIRSLPMIGSTSYRMLLSRKQILRILDEEAPDLIEVGDPYRSAWVGVEYARKRGCPVIAYYHSEYPRAFGRTAEKFLGPIGRDATSWFIDGYLARLHNLMDVTVVATERVKETLKAIGIQRIVRIPLGTDTEVFRPCATREEIFEDLNLTRFRRLIVYAGRIAREKHVLKLFPMMDRLRRRIPGCHLLIVGDGEERRKVERLAAGRNDVTWLPYRESPRDLARFYSAADLCVYPGDSETFGLVSIEAQSCGARTLVIRGGGADDTVEGETPAVLADAPTGEALAEAAARLLSIPETAEDRLRRRARIVAHFSWRKTYTDLTELYRRLCRSTKRLAA</sequence>
<dbReference type="GO" id="GO:0016757">
    <property type="term" value="F:glycosyltransferase activity"/>
    <property type="evidence" value="ECO:0007669"/>
    <property type="project" value="InterPro"/>
</dbReference>
<gene>
    <name evidence="3" type="ORF">FDQ92_05835</name>
</gene>
<dbReference type="RefSeq" id="WP_137423710.1">
    <property type="nucleotide sequence ID" value="NZ_CP040098.1"/>
</dbReference>
<dbReference type="AlphaFoldDB" id="A0A4V1ERI3"/>
<name>A0A4V1ERI3_9BACT</name>
<feature type="domain" description="Glycosyl transferase family 1" evidence="1">
    <location>
        <begin position="196"/>
        <end position="355"/>
    </location>
</feature>